<dbReference type="PROSITE" id="PS51782">
    <property type="entry name" value="LYSM"/>
    <property type="match status" value="1"/>
</dbReference>
<dbReference type="Pfam" id="PF00704">
    <property type="entry name" value="Glyco_hydro_18"/>
    <property type="match status" value="1"/>
</dbReference>
<evidence type="ECO:0000256" key="14">
    <source>
        <dbReference type="SAM" id="MobiDB-lite"/>
    </source>
</evidence>
<dbReference type="PROSITE" id="PS01095">
    <property type="entry name" value="GH18_1"/>
    <property type="match status" value="1"/>
</dbReference>
<dbReference type="Gene3D" id="3.10.350.10">
    <property type="entry name" value="LysM domain"/>
    <property type="match status" value="2"/>
</dbReference>
<keyword evidence="8" id="KW-0146">Chitin degradation</keyword>
<keyword evidence="5" id="KW-0964">Secreted</keyword>
<keyword evidence="9" id="KW-0843">Virulence</keyword>
<feature type="domain" description="LysM" evidence="16">
    <location>
        <begin position="354"/>
        <end position="399"/>
    </location>
</feature>
<evidence type="ECO:0000313" key="18">
    <source>
        <dbReference type="EMBL" id="KAK3303760.1"/>
    </source>
</evidence>
<evidence type="ECO:0000259" key="16">
    <source>
        <dbReference type="PROSITE" id="PS51782"/>
    </source>
</evidence>
<dbReference type="SUPFAM" id="SSF54556">
    <property type="entry name" value="Chitinase insertion domain"/>
    <property type="match status" value="1"/>
</dbReference>
<dbReference type="GO" id="GO:0000272">
    <property type="term" value="P:polysaccharide catabolic process"/>
    <property type="evidence" value="ECO:0007669"/>
    <property type="project" value="UniProtKB-KW"/>
</dbReference>
<dbReference type="EMBL" id="JAUDZG010000006">
    <property type="protein sequence ID" value="KAK3303760.1"/>
    <property type="molecule type" value="Genomic_DNA"/>
</dbReference>
<keyword evidence="19" id="KW-1185">Reference proteome</keyword>
<dbReference type="InterPro" id="IPR017853">
    <property type="entry name" value="GH"/>
</dbReference>
<proteinExistence type="inferred from homology"/>
<dbReference type="InterPro" id="IPR053214">
    <property type="entry name" value="LysM12-like"/>
</dbReference>
<dbReference type="PANTHER" id="PTHR47700">
    <property type="entry name" value="V CHITINASE, PUTATIVE (AFU_ORTHOLOGUE AFUA_6G13720)-RELATED"/>
    <property type="match status" value="1"/>
</dbReference>
<dbReference type="EC" id="3.2.1.14" evidence="4"/>
<keyword evidence="6" id="KW-0147">Chitin-binding</keyword>
<evidence type="ECO:0000256" key="12">
    <source>
        <dbReference type="ARBA" id="ARBA00023326"/>
    </source>
</evidence>
<dbReference type="InterPro" id="IPR001223">
    <property type="entry name" value="Glyco_hydro18_cat"/>
</dbReference>
<dbReference type="InterPro" id="IPR018392">
    <property type="entry name" value="LysM"/>
</dbReference>
<dbReference type="PROSITE" id="PS51910">
    <property type="entry name" value="GH18_2"/>
    <property type="match status" value="1"/>
</dbReference>
<comment type="caution">
    <text evidence="18">The sequence shown here is derived from an EMBL/GenBank/DDBJ whole genome shotgun (WGS) entry which is preliminary data.</text>
</comment>
<evidence type="ECO:0000256" key="15">
    <source>
        <dbReference type="SAM" id="SignalP"/>
    </source>
</evidence>
<evidence type="ECO:0000256" key="8">
    <source>
        <dbReference type="ARBA" id="ARBA00023024"/>
    </source>
</evidence>
<dbReference type="Gene3D" id="3.20.20.80">
    <property type="entry name" value="Glycosidases"/>
    <property type="match status" value="1"/>
</dbReference>
<dbReference type="InterPro" id="IPR001579">
    <property type="entry name" value="Glyco_hydro_18_chit_AS"/>
</dbReference>
<keyword evidence="11 13" id="KW-0326">Glycosidase</keyword>
<dbReference type="Gene3D" id="3.10.50.10">
    <property type="match status" value="1"/>
</dbReference>
<reference evidence="18" key="1">
    <citation type="journal article" date="2023" name="Mol. Phylogenet. Evol.">
        <title>Genome-scale phylogeny and comparative genomics of the fungal order Sordariales.</title>
        <authorList>
            <person name="Hensen N."/>
            <person name="Bonometti L."/>
            <person name="Westerberg I."/>
            <person name="Brannstrom I.O."/>
            <person name="Guillou S."/>
            <person name="Cros-Aarteil S."/>
            <person name="Calhoun S."/>
            <person name="Haridas S."/>
            <person name="Kuo A."/>
            <person name="Mondo S."/>
            <person name="Pangilinan J."/>
            <person name="Riley R."/>
            <person name="LaButti K."/>
            <person name="Andreopoulos B."/>
            <person name="Lipzen A."/>
            <person name="Chen C."/>
            <person name="Yan M."/>
            <person name="Daum C."/>
            <person name="Ng V."/>
            <person name="Clum A."/>
            <person name="Steindorff A."/>
            <person name="Ohm R.A."/>
            <person name="Martin F."/>
            <person name="Silar P."/>
            <person name="Natvig D.O."/>
            <person name="Lalanne C."/>
            <person name="Gautier V."/>
            <person name="Ament-Velasquez S.L."/>
            <person name="Kruys A."/>
            <person name="Hutchinson M.I."/>
            <person name="Powell A.J."/>
            <person name="Barry K."/>
            <person name="Miller A.N."/>
            <person name="Grigoriev I.V."/>
            <person name="Debuchy R."/>
            <person name="Gladieux P."/>
            <person name="Hiltunen Thoren M."/>
            <person name="Johannesson H."/>
        </authorList>
    </citation>
    <scope>NUCLEOTIDE SEQUENCE</scope>
    <source>
        <strain evidence="18">CBS 333.67</strain>
    </source>
</reference>
<evidence type="ECO:0000256" key="11">
    <source>
        <dbReference type="ARBA" id="ARBA00023295"/>
    </source>
</evidence>
<comment type="catalytic activity">
    <reaction evidence="1">
        <text>Random endo-hydrolysis of N-acetyl-beta-D-glucosaminide (1-&gt;4)-beta-linkages in chitin and chitodextrins.</text>
        <dbReference type="EC" id="3.2.1.14"/>
    </reaction>
</comment>
<evidence type="ECO:0000256" key="1">
    <source>
        <dbReference type="ARBA" id="ARBA00000822"/>
    </source>
</evidence>
<dbReference type="GO" id="GO:0008843">
    <property type="term" value="F:endochitinase activity"/>
    <property type="evidence" value="ECO:0007669"/>
    <property type="project" value="UniProtKB-EC"/>
</dbReference>
<gene>
    <name evidence="18" type="ORF">B0T15DRAFT_541155</name>
</gene>
<feature type="compositionally biased region" description="Gly residues" evidence="14">
    <location>
        <begin position="1254"/>
        <end position="1263"/>
    </location>
</feature>
<protein>
    <recommendedName>
        <fullName evidence="4">chitinase</fullName>
        <ecNumber evidence="4">3.2.1.14</ecNumber>
    </recommendedName>
</protein>
<name>A0AAJ0GPX9_9PEZI</name>
<accession>A0AAJ0GPX9</accession>
<feature type="chain" id="PRO_5042593050" description="chitinase" evidence="15">
    <location>
        <begin position="19"/>
        <end position="1559"/>
    </location>
</feature>
<dbReference type="SUPFAM" id="SSF57016">
    <property type="entry name" value="Plant lectins/antimicrobial peptides"/>
    <property type="match status" value="1"/>
</dbReference>
<organism evidence="18 19">
    <name type="scientific">Chaetomium strumarium</name>
    <dbReference type="NCBI Taxonomy" id="1170767"/>
    <lineage>
        <taxon>Eukaryota</taxon>
        <taxon>Fungi</taxon>
        <taxon>Dikarya</taxon>
        <taxon>Ascomycota</taxon>
        <taxon>Pezizomycotina</taxon>
        <taxon>Sordariomycetes</taxon>
        <taxon>Sordariomycetidae</taxon>
        <taxon>Sordariales</taxon>
        <taxon>Chaetomiaceae</taxon>
        <taxon>Chaetomium</taxon>
    </lineage>
</organism>
<dbReference type="GO" id="GO:0005576">
    <property type="term" value="C:extracellular region"/>
    <property type="evidence" value="ECO:0007669"/>
    <property type="project" value="UniProtKB-SubCell"/>
</dbReference>
<evidence type="ECO:0000259" key="17">
    <source>
        <dbReference type="PROSITE" id="PS51910"/>
    </source>
</evidence>
<keyword evidence="15" id="KW-0732">Signal</keyword>
<feature type="region of interest" description="Disordered" evidence="14">
    <location>
        <begin position="1229"/>
        <end position="1275"/>
    </location>
</feature>
<evidence type="ECO:0000256" key="5">
    <source>
        <dbReference type="ARBA" id="ARBA00022525"/>
    </source>
</evidence>
<reference evidence="18" key="2">
    <citation type="submission" date="2023-06" db="EMBL/GenBank/DDBJ databases">
        <authorList>
            <consortium name="Lawrence Berkeley National Laboratory"/>
            <person name="Mondo S.J."/>
            <person name="Hensen N."/>
            <person name="Bonometti L."/>
            <person name="Westerberg I."/>
            <person name="Brannstrom I.O."/>
            <person name="Guillou S."/>
            <person name="Cros-Aarteil S."/>
            <person name="Calhoun S."/>
            <person name="Haridas S."/>
            <person name="Kuo A."/>
            <person name="Pangilinan J."/>
            <person name="Riley R."/>
            <person name="Labutti K."/>
            <person name="Andreopoulos B."/>
            <person name="Lipzen A."/>
            <person name="Chen C."/>
            <person name="Yanf M."/>
            <person name="Daum C."/>
            <person name="Ng V."/>
            <person name="Clum A."/>
            <person name="Steindorff A."/>
            <person name="Ohm R."/>
            <person name="Martin F."/>
            <person name="Silar P."/>
            <person name="Natvig D."/>
            <person name="Lalanne C."/>
            <person name="Gautier V."/>
            <person name="Ament-Velasquez S.L."/>
            <person name="Kruys A."/>
            <person name="Hutchinson M.I."/>
            <person name="Powell A.J."/>
            <person name="Barry K."/>
            <person name="Miller A.N."/>
            <person name="Grigoriev I.V."/>
            <person name="Debuchy R."/>
            <person name="Gladieux P."/>
            <person name="Thoren M.H."/>
            <person name="Johannesson H."/>
        </authorList>
    </citation>
    <scope>NUCLEOTIDE SEQUENCE</scope>
    <source>
        <strain evidence="18">CBS 333.67</strain>
    </source>
</reference>
<dbReference type="SUPFAM" id="SSF51445">
    <property type="entry name" value="(Trans)glycosidases"/>
    <property type="match status" value="1"/>
</dbReference>
<comment type="similarity">
    <text evidence="3">Belongs to the glycosyl hydrolase 18 family. Chitinase class V subfamily.</text>
</comment>
<evidence type="ECO:0000256" key="4">
    <source>
        <dbReference type="ARBA" id="ARBA00012729"/>
    </source>
</evidence>
<keyword evidence="10" id="KW-0119">Carbohydrate metabolism</keyword>
<comment type="subcellular location">
    <subcellularLocation>
        <location evidence="2">Secreted</location>
    </subcellularLocation>
</comment>
<dbReference type="GO" id="GO:0006032">
    <property type="term" value="P:chitin catabolic process"/>
    <property type="evidence" value="ECO:0007669"/>
    <property type="project" value="UniProtKB-KW"/>
</dbReference>
<dbReference type="CDD" id="cd00035">
    <property type="entry name" value="ChtBD1"/>
    <property type="match status" value="1"/>
</dbReference>
<evidence type="ECO:0000256" key="3">
    <source>
        <dbReference type="ARBA" id="ARBA00008682"/>
    </source>
</evidence>
<evidence type="ECO:0000256" key="6">
    <source>
        <dbReference type="ARBA" id="ARBA00022669"/>
    </source>
</evidence>
<dbReference type="InterPro" id="IPR029070">
    <property type="entry name" value="Chitinase_insertion_sf"/>
</dbReference>
<feature type="signal peptide" evidence="15">
    <location>
        <begin position="1"/>
        <end position="18"/>
    </location>
</feature>
<dbReference type="CDD" id="cd02878">
    <property type="entry name" value="GH18_zymocin_alpha"/>
    <property type="match status" value="1"/>
</dbReference>
<dbReference type="PANTHER" id="PTHR47700:SF2">
    <property type="entry name" value="CHITINASE"/>
    <property type="match status" value="1"/>
</dbReference>
<dbReference type="InterPro" id="IPR011583">
    <property type="entry name" value="Chitinase_II/V-like_cat"/>
</dbReference>
<dbReference type="Proteomes" id="UP001273166">
    <property type="component" value="Unassembled WGS sequence"/>
</dbReference>
<dbReference type="InterPro" id="IPR036779">
    <property type="entry name" value="LysM_dom_sf"/>
</dbReference>
<evidence type="ECO:0000256" key="10">
    <source>
        <dbReference type="ARBA" id="ARBA00023277"/>
    </source>
</evidence>
<keyword evidence="7 13" id="KW-0378">Hydrolase</keyword>
<feature type="domain" description="GH18" evidence="17">
    <location>
        <begin position="567"/>
        <end position="934"/>
    </location>
</feature>
<keyword evidence="12" id="KW-0624">Polysaccharide degradation</keyword>
<dbReference type="RefSeq" id="XP_062719540.1">
    <property type="nucleotide sequence ID" value="XM_062869838.1"/>
</dbReference>
<sequence length="1559" mass="169406">MKPVYVFLLSAAAGVVHGAVDLDGSRVVQPLADGDPSPIADTLTYMPEQHDCPLPCDVDYANVHKWTPYYSVSRLYRCERPMLLHFSVLLPLDDPRTDVLIRGCTLDRDPASTSDRSITNASSMPIDNPKLGTGLFQASINVAPACAIEGRETSGELVFRASGGRASDQEALALLDGMKDFFNTTDNCDETFLFAYHKQTVAGMHIGAGLGKRTVASVLQVVAGRLRAGDSVANQTVAEICGGGRGAETVFGLSVDTTGDIAAVQRTVVAWSRGDCADGNAHGPPQPHETLAVKVFDIASTPLTDDDESVIRGTNTTTANTANTTSPALVHPRNWSANHAWQRAAALGKRATCAYIRVEAGDGCASLTAKCGIRGADFAKYNPKPNLCSSLQAGDYVCCSGGDPYTEPKPEAPKPNPDGSCAVHFIQNTDTCELLGKRFGLTEAQIESFNKGKTWGWTECRTMLAGYNMCLSTGSAPLPPPQQGTQCGPLVPGTQWTNTSIPMTDLNPCPLRACCSNWGHCGPFPAHCDIHAPPGGGPGVKLPGFDSTCVSSCGNEIKQNSGPPATFSRIGYYESWNMNRDCLWLKAENANADWSYTHIHWGFAEIDPATWTVVLKDPHNQWQSFKNLPLVKRIVSFGGWAYSTEPATYNIIRQAIIANRETFATNVAKFVMDEGIDGVDIDWEYPGAPDIYVDGVPIGQQGDGVTYLRFLTALKSKLPNKSVSIAAPASYWYLKAFPIDRIAAVIDYIVYMTYDLHGQWDYGNPNAYDSCPSGKCIRSHVNLTETRNTLSLITKAGVPNNKIFVGEASYGRSFHMAVEGCWGPMCDFTGTRLQSDAKPGRCTNSPGYMAYAEINELIRSGAGQVVHDHDSNTDVLLYEGDYISYMTPTTMRTRQADWKKLNFAGTIDWAIDLQAFGQEDFDVPATVPPAGEEACIAGESPDLNADSLCQFACAYGVCPEPTCICTLTGPAMALPAVASNQEFMAWDELNVDLQRLCKFACKYGYCPPDACTTPVVDEYEDGSVDSSLDLGGMMDRGKYNDLQDQCMLFKYPQYRDPENCLAECIDEVEAAKAEGRTTNYGCVGNFPLDKDLPWTLYPGSQDPDNVYVPGKCVCDNMLVNFIADTIIDALPIIAQIGCYVVMSTFKLILDVGLEAIPGAGKILDAGLDAVATAAQLLSYAYPPDQDPVGAFSWWLSPCGGDDLVPDEIKQVFDTLSSLADGVSSFEVPKNIPKGSGKKGDAANPTDRSKPKAGTGTGPNGTGSGAVRKKKKCRVPPKQSTIILGEAKNTLRLQSCVTDSNGDASTTKDDYIVTSLTFGPTPTTVEKVCSKAWTQACYHYSSAIAQNSAWDSLKCVHGSVVAPEATYRPGPDKWYRQHHESWRKGKAAEALRDHRACQVDEWPPRYFLQKGVSDELKKAGEKGGQLMRYLPAKENGLAGGTFKSVCFKPHIESWTPAEFKKRWDAVPLVKKVPADDKKVNSLATSLQVDVTPYFRFSKFEHAANPLRDAGMWDNPCWPKRGASKDPGFTLWHNDEWYTTHTPNPRYDFSKPYQKGGPNGD</sequence>
<evidence type="ECO:0000256" key="9">
    <source>
        <dbReference type="ARBA" id="ARBA00023026"/>
    </source>
</evidence>
<dbReference type="GeneID" id="87888667"/>
<dbReference type="GO" id="GO:0008061">
    <property type="term" value="F:chitin binding"/>
    <property type="evidence" value="ECO:0007669"/>
    <property type="project" value="UniProtKB-KW"/>
</dbReference>
<evidence type="ECO:0000256" key="13">
    <source>
        <dbReference type="RuleBase" id="RU000489"/>
    </source>
</evidence>
<evidence type="ECO:0000256" key="7">
    <source>
        <dbReference type="ARBA" id="ARBA00022801"/>
    </source>
</evidence>
<dbReference type="InterPro" id="IPR036861">
    <property type="entry name" value="Endochitinase-like_sf"/>
</dbReference>
<evidence type="ECO:0000313" key="19">
    <source>
        <dbReference type="Proteomes" id="UP001273166"/>
    </source>
</evidence>
<evidence type="ECO:0000256" key="2">
    <source>
        <dbReference type="ARBA" id="ARBA00004613"/>
    </source>
</evidence>
<dbReference type="SMART" id="SM00636">
    <property type="entry name" value="Glyco_18"/>
    <property type="match status" value="1"/>
</dbReference>